<dbReference type="GO" id="GO:0015562">
    <property type="term" value="F:efflux transmembrane transporter activity"/>
    <property type="evidence" value="ECO:0007669"/>
    <property type="project" value="TreeGrafter"/>
</dbReference>
<dbReference type="SUPFAM" id="SSF111369">
    <property type="entry name" value="HlyD-like secretion proteins"/>
    <property type="match status" value="1"/>
</dbReference>
<dbReference type="Pfam" id="PF25917">
    <property type="entry name" value="BSH_RND"/>
    <property type="match status" value="1"/>
</dbReference>
<feature type="coiled-coil region" evidence="2">
    <location>
        <begin position="137"/>
        <end position="213"/>
    </location>
</feature>
<proteinExistence type="inferred from homology"/>
<protein>
    <submittedName>
        <fullName evidence="4">Biotin/lipoyl-binding protein</fullName>
    </submittedName>
</protein>
<evidence type="ECO:0000256" key="1">
    <source>
        <dbReference type="ARBA" id="ARBA00009477"/>
    </source>
</evidence>
<sequence length="409" mass="45560">MHKKIVFPLVILLLTGLVVFTLVKSKPEVTPQDQPQKRWLVASQQLNSTVLSPEITVYGRVETPRDSTLTSAVEADVLEVLVLEGQTVSQGDELIRLDTTDLLLIQQQREADLAENTADIELEKTRYQRDLTLLNNQKQLVKLADNVVQRAKKLEQNRLTSRASLDEASSSYQQQMLALKQLENDIAQHSARLAQLNAQQQRANALLEQSRVNLSRAVIRAPFDSRVSKLTVAEGDRVRSGDALVNVYDLTNLEVRAQIPGRYVSEIRQMMNNNVPIKAVGLIDGSYVPLSLARLSGEVRVDSGGLDGLFAITDYNDSLPLGTFVEIKLSLEAKNNVFELPFSALYGLDRVYLIENELLKAVSIERVGEVEREGRTFIIVRSDDLNTGDTVVTTQLPNAMTGLRVDTQQ</sequence>
<dbReference type="GO" id="GO:1990281">
    <property type="term" value="C:efflux pump complex"/>
    <property type="evidence" value="ECO:0007669"/>
    <property type="project" value="TreeGrafter"/>
</dbReference>
<dbReference type="EMBL" id="DRHY01000014">
    <property type="protein sequence ID" value="HEC72827.1"/>
    <property type="molecule type" value="Genomic_DNA"/>
</dbReference>
<dbReference type="InterPro" id="IPR058625">
    <property type="entry name" value="MdtA-like_BSH"/>
</dbReference>
<accession>A0A7C1ZPF7</accession>
<comment type="similarity">
    <text evidence="1">Belongs to the membrane fusion protein (MFP) (TC 8.A.1) family.</text>
</comment>
<name>A0A7C1ZPF7_9GAMM</name>
<feature type="domain" description="Multidrug resistance protein MdtA-like barrel-sandwich hybrid" evidence="3">
    <location>
        <begin position="67"/>
        <end position="247"/>
    </location>
</feature>
<dbReference type="Proteomes" id="UP000886384">
    <property type="component" value="Unassembled WGS sequence"/>
</dbReference>
<reference evidence="4" key="1">
    <citation type="journal article" date="2020" name="mSystems">
        <title>Genome- and Community-Level Interaction Insights into Carbon Utilization and Element Cycling Functions of Hydrothermarchaeota in Hydrothermal Sediment.</title>
        <authorList>
            <person name="Zhou Z."/>
            <person name="Liu Y."/>
            <person name="Xu W."/>
            <person name="Pan J."/>
            <person name="Luo Z.H."/>
            <person name="Li M."/>
        </authorList>
    </citation>
    <scope>NUCLEOTIDE SEQUENCE [LARGE SCALE GENOMIC DNA]</scope>
    <source>
        <strain evidence="4">HyVt-380</strain>
    </source>
</reference>
<dbReference type="Gene3D" id="2.40.50.100">
    <property type="match status" value="1"/>
</dbReference>
<dbReference type="PANTHER" id="PTHR30469:SF36">
    <property type="entry name" value="BLL3903 PROTEIN"/>
    <property type="match status" value="1"/>
</dbReference>
<evidence type="ECO:0000256" key="2">
    <source>
        <dbReference type="SAM" id="Coils"/>
    </source>
</evidence>
<gene>
    <name evidence="4" type="ORF">ENI26_00455</name>
</gene>
<dbReference type="AlphaFoldDB" id="A0A7C1ZPF7"/>
<dbReference type="PANTHER" id="PTHR30469">
    <property type="entry name" value="MULTIDRUG RESISTANCE PROTEIN MDTA"/>
    <property type="match status" value="1"/>
</dbReference>
<evidence type="ECO:0000259" key="3">
    <source>
        <dbReference type="Pfam" id="PF25917"/>
    </source>
</evidence>
<evidence type="ECO:0000313" key="4">
    <source>
        <dbReference type="EMBL" id="HEC72827.1"/>
    </source>
</evidence>
<dbReference type="Gene3D" id="1.10.287.470">
    <property type="entry name" value="Helix hairpin bin"/>
    <property type="match status" value="1"/>
</dbReference>
<keyword evidence="2" id="KW-0175">Coiled coil</keyword>
<comment type="caution">
    <text evidence="4">The sequence shown here is derived from an EMBL/GenBank/DDBJ whole genome shotgun (WGS) entry which is preliminary data.</text>
</comment>
<organism evidence="4">
    <name type="scientific">Methylophaga aminisulfidivorans</name>
    <dbReference type="NCBI Taxonomy" id="230105"/>
    <lineage>
        <taxon>Bacteria</taxon>
        <taxon>Pseudomonadati</taxon>
        <taxon>Pseudomonadota</taxon>
        <taxon>Gammaproteobacteria</taxon>
        <taxon>Thiotrichales</taxon>
        <taxon>Piscirickettsiaceae</taxon>
        <taxon>Methylophaga</taxon>
    </lineage>
</organism>
<dbReference type="Gene3D" id="2.40.30.170">
    <property type="match status" value="1"/>
</dbReference>